<dbReference type="Proteomes" id="UP000031675">
    <property type="component" value="Unassembled WGS sequence"/>
</dbReference>
<feature type="transmembrane region" description="Helical" evidence="1">
    <location>
        <begin position="6"/>
        <end position="25"/>
    </location>
</feature>
<keyword evidence="1" id="KW-1133">Transmembrane helix</keyword>
<evidence type="ECO:0000313" key="2">
    <source>
        <dbReference type="EMBL" id="KIH98636.1"/>
    </source>
</evidence>
<accession>A0A0C2JB50</accession>
<evidence type="ECO:0000256" key="1">
    <source>
        <dbReference type="SAM" id="Phobius"/>
    </source>
</evidence>
<dbReference type="RefSeq" id="WP_040273260.1">
    <property type="nucleotide sequence ID" value="NZ_JROO01000021.1"/>
</dbReference>
<feature type="transmembrane region" description="Helical" evidence="1">
    <location>
        <begin position="75"/>
        <end position="102"/>
    </location>
</feature>
<protein>
    <recommendedName>
        <fullName evidence="4">Branched-chain amino acid transporter AzlD</fullName>
    </recommendedName>
</protein>
<dbReference type="OrthoDB" id="5197630at2"/>
<sequence length="104" mass="10614">MTLWLVIIGTCAGCYLLKLAGLSAPRRLLDHPLVRRFAMTVPVALLAALIAVQTASDGGQELVFDPARVGGVAAAAIALLLRAPFLVVLAAAAATAAGLRLLGL</sequence>
<keyword evidence="3" id="KW-1185">Reference proteome</keyword>
<comment type="caution">
    <text evidence="2">The sequence shown here is derived from an EMBL/GenBank/DDBJ whole genome shotgun (WGS) entry which is preliminary data.</text>
</comment>
<keyword evidence="1" id="KW-0472">Membrane</keyword>
<dbReference type="Pfam" id="PF05437">
    <property type="entry name" value="AzlD"/>
    <property type="match status" value="1"/>
</dbReference>
<evidence type="ECO:0000313" key="3">
    <source>
        <dbReference type="Proteomes" id="UP000031675"/>
    </source>
</evidence>
<feature type="transmembrane region" description="Helical" evidence="1">
    <location>
        <begin position="37"/>
        <end position="55"/>
    </location>
</feature>
<dbReference type="STRING" id="183763.LP52_11810"/>
<dbReference type="EMBL" id="JROO01000021">
    <property type="protein sequence ID" value="KIH98636.1"/>
    <property type="molecule type" value="Genomic_DNA"/>
</dbReference>
<gene>
    <name evidence="2" type="ORF">LP52_11810</name>
</gene>
<evidence type="ECO:0008006" key="4">
    <source>
        <dbReference type="Google" id="ProtNLM"/>
    </source>
</evidence>
<keyword evidence="1" id="KW-0812">Transmembrane</keyword>
<name>A0A0C2JB50_9ACTN</name>
<organism evidence="2 3">
    <name type="scientific">Streptomonospora alba</name>
    <dbReference type="NCBI Taxonomy" id="183763"/>
    <lineage>
        <taxon>Bacteria</taxon>
        <taxon>Bacillati</taxon>
        <taxon>Actinomycetota</taxon>
        <taxon>Actinomycetes</taxon>
        <taxon>Streptosporangiales</taxon>
        <taxon>Nocardiopsidaceae</taxon>
        <taxon>Streptomonospora</taxon>
    </lineage>
</organism>
<dbReference type="AlphaFoldDB" id="A0A0C2JB50"/>
<reference evidence="3" key="1">
    <citation type="journal article" date="2015" name="Chem. Biol.">
        <title>Structure, bioactivity, and resistance mechanism of streptomonomicin, an unusual lasso Peptide from an understudied halophilic actinomycete.</title>
        <authorList>
            <person name="Metelev M."/>
            <person name="Tietz J.I."/>
            <person name="Melby J.O."/>
            <person name="Blair P.M."/>
            <person name="Zhu L."/>
            <person name="Livnat I."/>
            <person name="Severinov K."/>
            <person name="Mitchell D.A."/>
        </authorList>
    </citation>
    <scope>NUCLEOTIDE SEQUENCE [LARGE SCALE GENOMIC DNA]</scope>
    <source>
        <strain evidence="3">YIM 90003</strain>
    </source>
</reference>
<proteinExistence type="predicted"/>
<dbReference type="InterPro" id="IPR008407">
    <property type="entry name" value="Brnchd-chn_aa_trnsp_AzlD"/>
</dbReference>